<dbReference type="EMBL" id="VGLS01000601">
    <property type="protein sequence ID" value="MBM3225516.1"/>
    <property type="molecule type" value="Genomic_DNA"/>
</dbReference>
<dbReference type="PROSITE" id="PS50868">
    <property type="entry name" value="POST_SET"/>
    <property type="match status" value="1"/>
</dbReference>
<gene>
    <name evidence="8" type="ORF">FJZ47_17195</name>
</gene>
<evidence type="ECO:0000259" key="6">
    <source>
        <dbReference type="PROSITE" id="PS50280"/>
    </source>
</evidence>
<accession>A0A937W286</accession>
<evidence type="ECO:0000256" key="2">
    <source>
        <dbReference type="ARBA" id="ARBA00022454"/>
    </source>
</evidence>
<dbReference type="InterPro" id="IPR001214">
    <property type="entry name" value="SET_dom"/>
</dbReference>
<evidence type="ECO:0000313" key="9">
    <source>
        <dbReference type="Proteomes" id="UP000712673"/>
    </source>
</evidence>
<dbReference type="Pfam" id="PF00856">
    <property type="entry name" value="SET"/>
    <property type="match status" value="1"/>
</dbReference>
<reference evidence="8" key="1">
    <citation type="submission" date="2019-03" db="EMBL/GenBank/DDBJ databases">
        <title>Lake Tanganyika Metagenome-Assembled Genomes (MAGs).</title>
        <authorList>
            <person name="Tran P."/>
        </authorList>
    </citation>
    <scope>NUCLEOTIDE SEQUENCE</scope>
    <source>
        <strain evidence="8">K_DeepCast_65m_m2_066</strain>
    </source>
</reference>
<dbReference type="GO" id="GO:0032259">
    <property type="term" value="P:methylation"/>
    <property type="evidence" value="ECO:0007669"/>
    <property type="project" value="UniProtKB-KW"/>
</dbReference>
<feature type="domain" description="Post-SET" evidence="7">
    <location>
        <begin position="136"/>
        <end position="152"/>
    </location>
</feature>
<dbReference type="GO" id="GO:0005694">
    <property type="term" value="C:chromosome"/>
    <property type="evidence" value="ECO:0007669"/>
    <property type="project" value="UniProtKB-SubCell"/>
</dbReference>
<comment type="subcellular location">
    <subcellularLocation>
        <location evidence="1">Chromosome</location>
    </subcellularLocation>
</comment>
<protein>
    <submittedName>
        <fullName evidence="8">SET domain-containing protein</fullName>
    </submittedName>
</protein>
<dbReference type="SMART" id="SM00317">
    <property type="entry name" value="SET"/>
    <property type="match status" value="1"/>
</dbReference>
<name>A0A937W286_UNCTE</name>
<dbReference type="PANTHER" id="PTHR22884">
    <property type="entry name" value="SET DOMAIN PROTEINS"/>
    <property type="match status" value="1"/>
</dbReference>
<dbReference type="AlphaFoldDB" id="A0A937W286"/>
<evidence type="ECO:0000256" key="5">
    <source>
        <dbReference type="ARBA" id="ARBA00022691"/>
    </source>
</evidence>
<feature type="domain" description="SET" evidence="6">
    <location>
        <begin position="25"/>
        <end position="132"/>
    </location>
</feature>
<dbReference type="InterPro" id="IPR046341">
    <property type="entry name" value="SET_dom_sf"/>
</dbReference>
<dbReference type="InterPro" id="IPR003616">
    <property type="entry name" value="Post-SET_dom"/>
</dbReference>
<evidence type="ECO:0000256" key="3">
    <source>
        <dbReference type="ARBA" id="ARBA00022603"/>
    </source>
</evidence>
<proteinExistence type="predicted"/>
<dbReference type="PROSITE" id="PS50280">
    <property type="entry name" value="SET"/>
    <property type="match status" value="1"/>
</dbReference>
<keyword evidence="3" id="KW-0489">Methyltransferase</keyword>
<dbReference type="SUPFAM" id="SSF82199">
    <property type="entry name" value="SET domain"/>
    <property type="match status" value="1"/>
</dbReference>
<keyword evidence="4" id="KW-0808">Transferase</keyword>
<comment type="caution">
    <text evidence="8">The sequence shown here is derived from an EMBL/GenBank/DDBJ whole genome shotgun (WGS) entry which is preliminary data.</text>
</comment>
<evidence type="ECO:0000313" key="8">
    <source>
        <dbReference type="EMBL" id="MBM3225516.1"/>
    </source>
</evidence>
<dbReference type="Gene3D" id="2.170.270.10">
    <property type="entry name" value="SET domain"/>
    <property type="match status" value="1"/>
</dbReference>
<dbReference type="Proteomes" id="UP000712673">
    <property type="component" value="Unassembled WGS sequence"/>
</dbReference>
<dbReference type="InterPro" id="IPR050777">
    <property type="entry name" value="SET2_Histone-Lys_MeTrsfase"/>
</dbReference>
<evidence type="ECO:0000259" key="7">
    <source>
        <dbReference type="PROSITE" id="PS50868"/>
    </source>
</evidence>
<evidence type="ECO:0000256" key="1">
    <source>
        <dbReference type="ARBA" id="ARBA00004286"/>
    </source>
</evidence>
<organism evidence="8 9">
    <name type="scientific">Tectimicrobiota bacterium</name>
    <dbReference type="NCBI Taxonomy" id="2528274"/>
    <lineage>
        <taxon>Bacteria</taxon>
        <taxon>Pseudomonadati</taxon>
        <taxon>Nitrospinota/Tectimicrobiota group</taxon>
        <taxon>Candidatus Tectimicrobiota</taxon>
    </lineage>
</organism>
<sequence>MVSPYPNSLWPVRSRRNAWEDGMKVRVRIHPSPIAGQGLFAAQDIRKGTRIIEYTGEKISKAESTRRLAEGNAYIFEFNNRYDIDGEGLENTARYINHSCAPNCEVEKTTKSIWILALRHIKAGEELTYNYGYDAKKYRCHCGAPQCCGYILDEEYW</sequence>
<evidence type="ECO:0000256" key="4">
    <source>
        <dbReference type="ARBA" id="ARBA00022679"/>
    </source>
</evidence>
<dbReference type="GO" id="GO:0008168">
    <property type="term" value="F:methyltransferase activity"/>
    <property type="evidence" value="ECO:0007669"/>
    <property type="project" value="UniProtKB-KW"/>
</dbReference>
<keyword evidence="2" id="KW-0158">Chromosome</keyword>
<keyword evidence="5" id="KW-0949">S-adenosyl-L-methionine</keyword>